<evidence type="ECO:0000256" key="1">
    <source>
        <dbReference type="SAM" id="SignalP"/>
    </source>
</evidence>
<gene>
    <name evidence="2" type="primary">RvY_12655-1</name>
    <name evidence="2" type="synonym">RvY_12655.1</name>
    <name evidence="2" type="ORF">RvY_12655</name>
</gene>
<accession>A0A1D1VK84</accession>
<sequence length="200" mass="22177">MANVSVIFLSAGYCLLLCLLLTLTSASSSAHPVAVVNDSREDVDLSAQKLPKNVRALEGASWRAAEPLMAARQADLSQRPQRQAAAYQANLRSTNIFIRNNWEMLPLQLKAAHGRREGATTGRRHPLLSFYPHFYLGDIQDNSSTKRSPLPSSSDTGLTLSIMSPLDVLREKMLLSMANRRLHLKNKISSDNDAFLRKYG</sequence>
<dbReference type="Proteomes" id="UP000186922">
    <property type="component" value="Unassembled WGS sequence"/>
</dbReference>
<protein>
    <recommendedName>
        <fullName evidence="4">Corticotropin-releasing factor domain-containing protein</fullName>
    </recommendedName>
</protein>
<proteinExistence type="predicted"/>
<organism evidence="2 3">
    <name type="scientific">Ramazzottius varieornatus</name>
    <name type="common">Water bear</name>
    <name type="synonym">Tardigrade</name>
    <dbReference type="NCBI Taxonomy" id="947166"/>
    <lineage>
        <taxon>Eukaryota</taxon>
        <taxon>Metazoa</taxon>
        <taxon>Ecdysozoa</taxon>
        <taxon>Tardigrada</taxon>
        <taxon>Eutardigrada</taxon>
        <taxon>Parachela</taxon>
        <taxon>Hypsibioidea</taxon>
        <taxon>Ramazzottiidae</taxon>
        <taxon>Ramazzottius</taxon>
    </lineage>
</organism>
<keyword evidence="3" id="KW-1185">Reference proteome</keyword>
<feature type="chain" id="PRO_5008898520" description="Corticotropin-releasing factor domain-containing protein" evidence="1">
    <location>
        <begin position="31"/>
        <end position="200"/>
    </location>
</feature>
<reference evidence="2 3" key="1">
    <citation type="journal article" date="2016" name="Nat. Commun.">
        <title>Extremotolerant tardigrade genome and improved radiotolerance of human cultured cells by tardigrade-unique protein.</title>
        <authorList>
            <person name="Hashimoto T."/>
            <person name="Horikawa D.D."/>
            <person name="Saito Y."/>
            <person name="Kuwahara H."/>
            <person name="Kozuka-Hata H."/>
            <person name="Shin-I T."/>
            <person name="Minakuchi Y."/>
            <person name="Ohishi K."/>
            <person name="Motoyama A."/>
            <person name="Aizu T."/>
            <person name="Enomoto A."/>
            <person name="Kondo K."/>
            <person name="Tanaka S."/>
            <person name="Hara Y."/>
            <person name="Koshikawa S."/>
            <person name="Sagara H."/>
            <person name="Miura T."/>
            <person name="Yokobori S."/>
            <person name="Miyagawa K."/>
            <person name="Suzuki Y."/>
            <person name="Kubo T."/>
            <person name="Oyama M."/>
            <person name="Kohara Y."/>
            <person name="Fujiyama A."/>
            <person name="Arakawa K."/>
            <person name="Katayama T."/>
            <person name="Toyoda A."/>
            <person name="Kunieda T."/>
        </authorList>
    </citation>
    <scope>NUCLEOTIDE SEQUENCE [LARGE SCALE GENOMIC DNA]</scope>
    <source>
        <strain evidence="2 3">YOKOZUNA-1</strain>
    </source>
</reference>
<evidence type="ECO:0008006" key="4">
    <source>
        <dbReference type="Google" id="ProtNLM"/>
    </source>
</evidence>
<feature type="signal peptide" evidence="1">
    <location>
        <begin position="1"/>
        <end position="30"/>
    </location>
</feature>
<evidence type="ECO:0000313" key="3">
    <source>
        <dbReference type="Proteomes" id="UP000186922"/>
    </source>
</evidence>
<dbReference type="OrthoDB" id="6418774at2759"/>
<keyword evidence="1" id="KW-0732">Signal</keyword>
<comment type="caution">
    <text evidence="2">The sequence shown here is derived from an EMBL/GenBank/DDBJ whole genome shotgun (WGS) entry which is preliminary data.</text>
</comment>
<evidence type="ECO:0000313" key="2">
    <source>
        <dbReference type="EMBL" id="GAV02042.1"/>
    </source>
</evidence>
<name>A0A1D1VK84_RAMVA</name>
<dbReference type="AlphaFoldDB" id="A0A1D1VK84"/>
<dbReference type="EMBL" id="BDGG01000007">
    <property type="protein sequence ID" value="GAV02042.1"/>
    <property type="molecule type" value="Genomic_DNA"/>
</dbReference>